<feature type="compositionally biased region" description="Basic and acidic residues" evidence="1">
    <location>
        <begin position="1"/>
        <end position="15"/>
    </location>
</feature>
<dbReference type="EMBL" id="QPHM01000001">
    <property type="protein sequence ID" value="RCU46388.1"/>
    <property type="molecule type" value="Genomic_DNA"/>
</dbReference>
<dbReference type="AlphaFoldDB" id="A0A368N744"/>
<protein>
    <submittedName>
        <fullName evidence="2">Uncharacterized protein</fullName>
    </submittedName>
</protein>
<evidence type="ECO:0000313" key="3">
    <source>
        <dbReference type="Proteomes" id="UP000252189"/>
    </source>
</evidence>
<reference evidence="2 3" key="1">
    <citation type="submission" date="2018-07" db="EMBL/GenBank/DDBJ databases">
        <title>Genome sequences of Haloplanus salinus JCM 18368T.</title>
        <authorList>
            <person name="Kim Y.B."/>
            <person name="Roh S.W."/>
        </authorList>
    </citation>
    <scope>NUCLEOTIDE SEQUENCE [LARGE SCALE GENOMIC DNA]</scope>
    <source>
        <strain evidence="2 3">JCM 18368</strain>
    </source>
</reference>
<dbReference type="Proteomes" id="UP000252189">
    <property type="component" value="Unassembled WGS sequence"/>
</dbReference>
<sequence length="96" mass="10004">MERGSTYDGGRRRSNDGATCSKPTPESARDRSGTPRAEWRTGPRRVEGADGVSGANGIATAPSVPHAVAPVGRTPHDGRGRGAINAGGRRIRTVIE</sequence>
<organism evidence="2 3">
    <name type="scientific">Haloplanus salinus</name>
    <dbReference type="NCBI Taxonomy" id="1126245"/>
    <lineage>
        <taxon>Archaea</taxon>
        <taxon>Methanobacteriati</taxon>
        <taxon>Methanobacteriota</taxon>
        <taxon>Stenosarchaea group</taxon>
        <taxon>Halobacteria</taxon>
        <taxon>Halobacteriales</taxon>
        <taxon>Haloferacaceae</taxon>
        <taxon>Haloplanus</taxon>
    </lineage>
</organism>
<feature type="compositionally biased region" description="Basic and acidic residues" evidence="1">
    <location>
        <begin position="27"/>
        <end position="48"/>
    </location>
</feature>
<keyword evidence="3" id="KW-1185">Reference proteome</keyword>
<proteinExistence type="predicted"/>
<evidence type="ECO:0000256" key="1">
    <source>
        <dbReference type="SAM" id="MobiDB-lite"/>
    </source>
</evidence>
<name>A0A368N744_9EURY</name>
<gene>
    <name evidence="2" type="ORF">DU504_03130</name>
</gene>
<feature type="region of interest" description="Disordered" evidence="1">
    <location>
        <begin position="1"/>
        <end position="96"/>
    </location>
</feature>
<comment type="caution">
    <text evidence="2">The sequence shown here is derived from an EMBL/GenBank/DDBJ whole genome shotgun (WGS) entry which is preliminary data.</text>
</comment>
<evidence type="ECO:0000313" key="2">
    <source>
        <dbReference type="EMBL" id="RCU46388.1"/>
    </source>
</evidence>
<accession>A0A368N744</accession>